<evidence type="ECO:0000256" key="2">
    <source>
        <dbReference type="ARBA" id="ARBA00022448"/>
    </source>
</evidence>
<feature type="transmembrane region" description="Helical" evidence="6">
    <location>
        <begin position="248"/>
        <end position="265"/>
    </location>
</feature>
<feature type="transmembrane region" description="Helical" evidence="6">
    <location>
        <begin position="370"/>
        <end position="388"/>
    </location>
</feature>
<reference evidence="8 9" key="1">
    <citation type="submission" date="2018-12" db="EMBL/GenBank/DDBJ databases">
        <authorList>
            <person name="Sun L."/>
            <person name="Chen Z."/>
        </authorList>
    </citation>
    <scope>NUCLEOTIDE SEQUENCE [LARGE SCALE GENOMIC DNA]</scope>
    <source>
        <strain evidence="8 9">DSM 15890</strain>
    </source>
</reference>
<feature type="transmembrane region" description="Helical" evidence="6">
    <location>
        <begin position="302"/>
        <end position="321"/>
    </location>
</feature>
<evidence type="ECO:0000256" key="6">
    <source>
        <dbReference type="SAM" id="Phobius"/>
    </source>
</evidence>
<evidence type="ECO:0000313" key="8">
    <source>
        <dbReference type="EMBL" id="RUT48180.1"/>
    </source>
</evidence>
<proteinExistence type="predicted"/>
<keyword evidence="4 6" id="KW-1133">Transmembrane helix</keyword>
<dbReference type="InterPro" id="IPR036259">
    <property type="entry name" value="MFS_trans_sf"/>
</dbReference>
<feature type="transmembrane region" description="Helical" evidence="6">
    <location>
        <begin position="78"/>
        <end position="97"/>
    </location>
</feature>
<keyword evidence="3 6" id="KW-0812">Transmembrane</keyword>
<feature type="transmembrane region" description="Helical" evidence="6">
    <location>
        <begin position="163"/>
        <end position="185"/>
    </location>
</feature>
<feature type="transmembrane region" description="Helical" evidence="6">
    <location>
        <begin position="103"/>
        <end position="125"/>
    </location>
</feature>
<dbReference type="Pfam" id="PF07690">
    <property type="entry name" value="MFS_1"/>
    <property type="match status" value="1"/>
</dbReference>
<dbReference type="PANTHER" id="PTHR23531:SF1">
    <property type="entry name" value="QUINOLENE RESISTANCE PROTEIN NORA"/>
    <property type="match status" value="1"/>
</dbReference>
<dbReference type="SUPFAM" id="SSF103473">
    <property type="entry name" value="MFS general substrate transporter"/>
    <property type="match status" value="1"/>
</dbReference>
<evidence type="ECO:0000256" key="5">
    <source>
        <dbReference type="ARBA" id="ARBA00023136"/>
    </source>
</evidence>
<name>A0A3S1DN04_9BACL</name>
<feature type="transmembrane region" description="Helical" evidence="6">
    <location>
        <begin position="342"/>
        <end position="364"/>
    </location>
</feature>
<dbReference type="InterPro" id="IPR011701">
    <property type="entry name" value="MFS"/>
</dbReference>
<comment type="caution">
    <text evidence="8">The sequence shown here is derived from an EMBL/GenBank/DDBJ whole genome shotgun (WGS) entry which is preliminary data.</text>
</comment>
<keyword evidence="2" id="KW-0813">Transport</keyword>
<dbReference type="RefSeq" id="WP_127190601.1">
    <property type="nucleotide sequence ID" value="NZ_RZNY01000002.1"/>
</dbReference>
<feature type="transmembrane region" description="Helical" evidence="6">
    <location>
        <begin position="222"/>
        <end position="242"/>
    </location>
</feature>
<organism evidence="8 9">
    <name type="scientific">Paenibacillus anaericanus</name>
    <dbReference type="NCBI Taxonomy" id="170367"/>
    <lineage>
        <taxon>Bacteria</taxon>
        <taxon>Bacillati</taxon>
        <taxon>Bacillota</taxon>
        <taxon>Bacilli</taxon>
        <taxon>Bacillales</taxon>
        <taxon>Paenibacillaceae</taxon>
        <taxon>Paenibacillus</taxon>
    </lineage>
</organism>
<dbReference type="OrthoDB" id="9814001at2"/>
<feature type="transmembrane region" description="Helical" evidence="6">
    <location>
        <begin position="137"/>
        <end position="157"/>
    </location>
</feature>
<keyword evidence="9" id="KW-1185">Reference proteome</keyword>
<evidence type="ECO:0000313" key="9">
    <source>
        <dbReference type="Proteomes" id="UP000279446"/>
    </source>
</evidence>
<dbReference type="PROSITE" id="PS50850">
    <property type="entry name" value="MFS"/>
    <property type="match status" value="1"/>
</dbReference>
<protein>
    <submittedName>
        <fullName evidence="8">MFS transporter</fullName>
    </submittedName>
</protein>
<feature type="transmembrane region" description="Helical" evidence="6">
    <location>
        <begin position="51"/>
        <end position="71"/>
    </location>
</feature>
<feature type="transmembrane region" description="Helical" evidence="6">
    <location>
        <begin position="277"/>
        <end position="296"/>
    </location>
</feature>
<feature type="domain" description="Major facilitator superfamily (MFS) profile" evidence="7">
    <location>
        <begin position="12"/>
        <end position="396"/>
    </location>
</feature>
<dbReference type="Gene3D" id="1.20.1250.20">
    <property type="entry name" value="MFS general substrate transporter like domains"/>
    <property type="match status" value="1"/>
</dbReference>
<feature type="transmembrane region" description="Helical" evidence="6">
    <location>
        <begin position="12"/>
        <end position="31"/>
    </location>
</feature>
<comment type="subcellular location">
    <subcellularLocation>
        <location evidence="1">Cell membrane</location>
        <topology evidence="1">Multi-pass membrane protein</topology>
    </subcellularLocation>
</comment>
<evidence type="ECO:0000259" key="7">
    <source>
        <dbReference type="PROSITE" id="PS50850"/>
    </source>
</evidence>
<dbReference type="InterPro" id="IPR020846">
    <property type="entry name" value="MFS_dom"/>
</dbReference>
<evidence type="ECO:0000256" key="4">
    <source>
        <dbReference type="ARBA" id="ARBA00022989"/>
    </source>
</evidence>
<evidence type="ECO:0000256" key="3">
    <source>
        <dbReference type="ARBA" id="ARBA00022692"/>
    </source>
</evidence>
<dbReference type="CDD" id="cd17489">
    <property type="entry name" value="MFS_YfcJ_like"/>
    <property type="match status" value="1"/>
</dbReference>
<dbReference type="Proteomes" id="UP000279446">
    <property type="component" value="Unassembled WGS sequence"/>
</dbReference>
<dbReference type="PANTHER" id="PTHR23531">
    <property type="entry name" value="QUINOLENE RESISTANCE PROTEIN NORA"/>
    <property type="match status" value="1"/>
</dbReference>
<evidence type="ECO:0000256" key="1">
    <source>
        <dbReference type="ARBA" id="ARBA00004651"/>
    </source>
</evidence>
<dbReference type="AlphaFoldDB" id="A0A3S1DN04"/>
<accession>A0A3S1DN04</accession>
<sequence>MPEHQEKLWTKSFIILTASYLLLFLSLQMLLSPFPTYAKEQFHPGDFTLSLVTSLFALAAILTRFATAFLLRTIRRNTILFWGIFILAAATFAYPYAGSMNQLLGLRVVFGIGFGMASTVLPTLVSQIIPHKRIGEGIGYFGLSTSIAMSIGPLIGLSVIKDYGFTALSLLGTLAAALIVPLLLMTRSIPPQPAKSAIPVKSSASTTTNSKKTSMSRMWMPALLNMLMSITYGGILGFLALFGEEKHLGQIGLFFLFIAFTVLIVRPISGRIFDRYGPFFVLVPGSIIVVASLLILSYANTLPLVIVSALLYGLGFGAIQPTTQAWMLREASPEQHSTANSLYYNSIDLGVALGSMLLGIVASASNYSIMYRYSAGVMVVFLVVYLVSHILSSKTKKSSAVVSMEQ</sequence>
<gene>
    <name evidence="8" type="ORF">EJP82_03330</name>
</gene>
<dbReference type="GO" id="GO:0022857">
    <property type="term" value="F:transmembrane transporter activity"/>
    <property type="evidence" value="ECO:0007669"/>
    <property type="project" value="InterPro"/>
</dbReference>
<dbReference type="EMBL" id="RZNY01000002">
    <property type="protein sequence ID" value="RUT48180.1"/>
    <property type="molecule type" value="Genomic_DNA"/>
</dbReference>
<dbReference type="GO" id="GO:0005886">
    <property type="term" value="C:plasma membrane"/>
    <property type="evidence" value="ECO:0007669"/>
    <property type="project" value="UniProtKB-SubCell"/>
</dbReference>
<dbReference type="InterPro" id="IPR052714">
    <property type="entry name" value="MFS_Exporter"/>
</dbReference>
<keyword evidence="5 6" id="KW-0472">Membrane</keyword>